<keyword evidence="4" id="KW-1185">Reference proteome</keyword>
<keyword evidence="1" id="KW-0472">Membrane</keyword>
<dbReference type="EMBL" id="NIVC01001335">
    <property type="protein sequence ID" value="PAA69280.1"/>
    <property type="molecule type" value="Genomic_DNA"/>
</dbReference>
<comment type="caution">
    <text evidence="3">The sequence shown here is derived from an EMBL/GenBank/DDBJ whole genome shotgun (WGS) entry which is preliminary data.</text>
</comment>
<name>A0A267F679_9PLAT</name>
<keyword evidence="1" id="KW-1133">Transmembrane helix</keyword>
<gene>
    <name evidence="3" type="ORF">BOX15_Mlig027375g1</name>
</gene>
<dbReference type="AlphaFoldDB" id="A0A267F679"/>
<evidence type="ECO:0000256" key="1">
    <source>
        <dbReference type="SAM" id="Phobius"/>
    </source>
</evidence>
<dbReference type="STRING" id="282301.A0A267F679"/>
<accession>A0A267F679</accession>
<evidence type="ECO:0000259" key="2">
    <source>
        <dbReference type="PROSITE" id="PS51212"/>
    </source>
</evidence>
<dbReference type="InterPro" id="IPR002889">
    <property type="entry name" value="WSC_carb-bd"/>
</dbReference>
<keyword evidence="1" id="KW-0812">Transmembrane</keyword>
<dbReference type="Proteomes" id="UP000215902">
    <property type="component" value="Unassembled WGS sequence"/>
</dbReference>
<protein>
    <recommendedName>
        <fullName evidence="2">WSC domain-containing protein</fullName>
    </recommendedName>
</protein>
<evidence type="ECO:0000313" key="3">
    <source>
        <dbReference type="EMBL" id="PAA69280.1"/>
    </source>
</evidence>
<feature type="domain" description="WSC" evidence="2">
    <location>
        <begin position="64"/>
        <end position="156"/>
    </location>
</feature>
<reference evidence="3 4" key="1">
    <citation type="submission" date="2017-06" db="EMBL/GenBank/DDBJ databases">
        <title>A platform for efficient transgenesis in Macrostomum lignano, a flatworm model organism for stem cell research.</title>
        <authorList>
            <person name="Berezikov E."/>
        </authorList>
    </citation>
    <scope>NUCLEOTIDE SEQUENCE [LARGE SCALE GENOMIC DNA]</scope>
    <source>
        <strain evidence="3">DV1</strain>
        <tissue evidence="3">Whole organism</tissue>
    </source>
</reference>
<dbReference type="PROSITE" id="PS51212">
    <property type="entry name" value="WSC"/>
    <property type="match status" value="1"/>
</dbReference>
<evidence type="ECO:0000313" key="4">
    <source>
        <dbReference type="Proteomes" id="UP000215902"/>
    </source>
</evidence>
<organism evidence="3 4">
    <name type="scientific">Macrostomum lignano</name>
    <dbReference type="NCBI Taxonomy" id="282301"/>
    <lineage>
        <taxon>Eukaryota</taxon>
        <taxon>Metazoa</taxon>
        <taxon>Spiralia</taxon>
        <taxon>Lophotrochozoa</taxon>
        <taxon>Platyhelminthes</taxon>
        <taxon>Rhabditophora</taxon>
        <taxon>Macrostomorpha</taxon>
        <taxon>Macrostomida</taxon>
        <taxon>Macrostomidae</taxon>
        <taxon>Macrostomum</taxon>
    </lineage>
</organism>
<feature type="non-terminal residue" evidence="3">
    <location>
        <position position="1"/>
    </location>
</feature>
<dbReference type="Pfam" id="PF01822">
    <property type="entry name" value="WSC"/>
    <property type="match status" value="1"/>
</dbReference>
<proteinExistence type="predicted"/>
<feature type="transmembrane region" description="Helical" evidence="1">
    <location>
        <begin position="26"/>
        <end position="48"/>
    </location>
</feature>
<dbReference type="OrthoDB" id="5985073at2759"/>
<dbReference type="SMART" id="SM00321">
    <property type="entry name" value="WSC"/>
    <property type="match status" value="1"/>
</dbReference>
<sequence>FRKKLNIFYPPILSQSASVSDLQATAILMVTRAVVIAVCVCFAVLFSAGDCCTSTVKKAIVVPKPKLIGCFKDEVLNRDFTEYGGLRINRMDAEQCQKLCTPLATTYMGIQGDECWCGNSFGKHGQGTERDCGQVCSGSMDEHCGGENFNSVYEVSPE</sequence>